<evidence type="ECO:0000313" key="1">
    <source>
        <dbReference type="EMBL" id="RVD92520.1"/>
    </source>
</evidence>
<dbReference type="EMBL" id="RCSS01000197">
    <property type="protein sequence ID" value="RVD92520.1"/>
    <property type="molecule type" value="Genomic_DNA"/>
</dbReference>
<name>A0A437AMX7_9MICR</name>
<reference evidence="1 2" key="1">
    <citation type="submission" date="2018-10" db="EMBL/GenBank/DDBJ databases">
        <title>Draft genome sequence of the microsporidian Tubulinosema ratisbonensis.</title>
        <authorList>
            <person name="Polonais V."/>
            <person name="Peyretaillade E."/>
            <person name="Niehus S."/>
            <person name="Wawrzyniak I."/>
            <person name="Franchet A."/>
            <person name="Gaspin C."/>
            <person name="Reichstadt M."/>
            <person name="Belser C."/>
            <person name="Labadie K."/>
            <person name="Delbac F."/>
            <person name="Ferrandon D."/>
        </authorList>
    </citation>
    <scope>NUCLEOTIDE SEQUENCE [LARGE SCALE GENOMIC DNA]</scope>
    <source>
        <strain evidence="1 2">Franzen</strain>
    </source>
</reference>
<evidence type="ECO:0000313" key="2">
    <source>
        <dbReference type="Proteomes" id="UP000282876"/>
    </source>
</evidence>
<comment type="caution">
    <text evidence="1">The sequence shown here is derived from an EMBL/GenBank/DDBJ whole genome shotgun (WGS) entry which is preliminary data.</text>
</comment>
<dbReference type="OrthoDB" id="2186968at2759"/>
<keyword evidence="2" id="KW-1185">Reference proteome</keyword>
<protein>
    <submittedName>
        <fullName evidence="1">Uncharacterized protein</fullName>
    </submittedName>
</protein>
<accession>A0A437AMX7</accession>
<sequence>MDKLLANIKKEFPKEIPSTQLNNLLTKLYNEGYIEKPLNLYDTMSTEEFLYLVDLHKKNNNLQEFNDTFTNLKRETESILYDNNDLLVTDENDLDLKAKDILLRCVKAYLKYEEPKKGKLFIF</sequence>
<dbReference type="AlphaFoldDB" id="A0A437AMX7"/>
<gene>
    <name evidence="1" type="ORF">TUBRATIS_009720</name>
</gene>
<proteinExistence type="predicted"/>
<dbReference type="VEuPathDB" id="MicrosporidiaDB:TUBRATIS_009720"/>
<organism evidence="1 2">
    <name type="scientific">Tubulinosema ratisbonensis</name>
    <dbReference type="NCBI Taxonomy" id="291195"/>
    <lineage>
        <taxon>Eukaryota</taxon>
        <taxon>Fungi</taxon>
        <taxon>Fungi incertae sedis</taxon>
        <taxon>Microsporidia</taxon>
        <taxon>Tubulinosematoidea</taxon>
        <taxon>Tubulinosematidae</taxon>
        <taxon>Tubulinosema</taxon>
    </lineage>
</organism>
<dbReference type="Proteomes" id="UP000282876">
    <property type="component" value="Unassembled WGS sequence"/>
</dbReference>